<evidence type="ECO:0000313" key="8">
    <source>
        <dbReference type="Proteomes" id="UP000198584"/>
    </source>
</evidence>
<evidence type="ECO:0000256" key="5">
    <source>
        <dbReference type="SAM" id="SignalP"/>
    </source>
</evidence>
<dbReference type="PROSITE" id="PS51257">
    <property type="entry name" value="PROKAR_LIPOPROTEIN"/>
    <property type="match status" value="1"/>
</dbReference>
<feature type="binding site" evidence="3">
    <location>
        <position position="65"/>
    </location>
    <ligand>
        <name>Cu cation</name>
        <dbReference type="ChEBI" id="CHEBI:23378"/>
    </ligand>
</feature>
<dbReference type="PANTHER" id="PTHR12151:SF25">
    <property type="entry name" value="LINALOOL DEHYDRATASE_ISOMERASE DOMAIN-CONTAINING PROTEIN"/>
    <property type="match status" value="1"/>
</dbReference>
<feature type="disulfide bond" description="Redox-active" evidence="4">
    <location>
        <begin position="65"/>
        <end position="69"/>
    </location>
</feature>
<dbReference type="AlphaFoldDB" id="A0A1H4GQX6"/>
<dbReference type="SUPFAM" id="SSF52833">
    <property type="entry name" value="Thioredoxin-like"/>
    <property type="match status" value="1"/>
</dbReference>
<dbReference type="STRING" id="571932.SAMN05421743_11734"/>
<feature type="binding site" evidence="3">
    <location>
        <position position="156"/>
    </location>
    <ligand>
        <name>Cu cation</name>
        <dbReference type="ChEBI" id="CHEBI:23378"/>
    </ligand>
</feature>
<sequence>MKKIYTLAIPFFAVLLFLSACSQEIESNMSRDVQEFSAVNQDGEKRSLEDYKGQYWIADFIFTNCDTVCPPMTANMARLQTMMEDENITDVQLVSFSVDPENDTPEALTEFGDKFSANSDNWDFLTGYEFKEVRELSIKSFQSMLEDVPDSDQMSHGTRFYLVNPEGEVIKHYKGTQADSMKDILEDLKKIQ</sequence>
<keyword evidence="8" id="KW-1185">Reference proteome</keyword>
<evidence type="ECO:0000313" key="7">
    <source>
        <dbReference type="EMBL" id="SEB11032.1"/>
    </source>
</evidence>
<evidence type="ECO:0000256" key="2">
    <source>
        <dbReference type="ARBA" id="ARBA00023008"/>
    </source>
</evidence>
<dbReference type="CDD" id="cd02968">
    <property type="entry name" value="SCO"/>
    <property type="match status" value="1"/>
</dbReference>
<dbReference type="Proteomes" id="UP000198584">
    <property type="component" value="Unassembled WGS sequence"/>
</dbReference>
<evidence type="ECO:0000256" key="4">
    <source>
        <dbReference type="PIRSR" id="PIRSR603782-2"/>
    </source>
</evidence>
<accession>A0A1H4GQX6</accession>
<evidence type="ECO:0000256" key="3">
    <source>
        <dbReference type="PIRSR" id="PIRSR603782-1"/>
    </source>
</evidence>
<feature type="signal peptide" evidence="5">
    <location>
        <begin position="1"/>
        <end position="22"/>
    </location>
</feature>
<feature type="binding site" evidence="3">
    <location>
        <position position="69"/>
    </location>
    <ligand>
        <name>Cu cation</name>
        <dbReference type="ChEBI" id="CHEBI:23378"/>
    </ligand>
</feature>
<dbReference type="InterPro" id="IPR013766">
    <property type="entry name" value="Thioredoxin_domain"/>
</dbReference>
<keyword evidence="5" id="KW-0732">Signal</keyword>
<dbReference type="EMBL" id="FNQR01000017">
    <property type="protein sequence ID" value="SEB11032.1"/>
    <property type="molecule type" value="Genomic_DNA"/>
</dbReference>
<feature type="chain" id="PRO_5011439333" evidence="5">
    <location>
        <begin position="23"/>
        <end position="192"/>
    </location>
</feature>
<dbReference type="GO" id="GO:0046872">
    <property type="term" value="F:metal ion binding"/>
    <property type="evidence" value="ECO:0007669"/>
    <property type="project" value="UniProtKB-KW"/>
</dbReference>
<comment type="similarity">
    <text evidence="1">Belongs to the SCO1/2 family.</text>
</comment>
<dbReference type="PROSITE" id="PS51352">
    <property type="entry name" value="THIOREDOXIN_2"/>
    <property type="match status" value="1"/>
</dbReference>
<dbReference type="OrthoDB" id="9811998at2"/>
<gene>
    <name evidence="7" type="ORF">SAMN05421743_11734</name>
</gene>
<proteinExistence type="inferred from homology"/>
<dbReference type="RefSeq" id="WP_093046160.1">
    <property type="nucleotide sequence ID" value="NZ_FNQR01000017.1"/>
</dbReference>
<protein>
    <submittedName>
        <fullName evidence="7">Protein SCO1/2</fullName>
    </submittedName>
</protein>
<name>A0A1H4GQX6_9BACI</name>
<feature type="domain" description="Thioredoxin" evidence="6">
    <location>
        <begin position="27"/>
        <end position="192"/>
    </location>
</feature>
<organism evidence="7 8">
    <name type="scientific">Thalassobacillus cyri</name>
    <dbReference type="NCBI Taxonomy" id="571932"/>
    <lineage>
        <taxon>Bacteria</taxon>
        <taxon>Bacillati</taxon>
        <taxon>Bacillota</taxon>
        <taxon>Bacilli</taxon>
        <taxon>Bacillales</taxon>
        <taxon>Bacillaceae</taxon>
        <taxon>Thalassobacillus</taxon>
    </lineage>
</organism>
<dbReference type="Gene3D" id="3.40.30.10">
    <property type="entry name" value="Glutaredoxin"/>
    <property type="match status" value="1"/>
</dbReference>
<dbReference type="InterPro" id="IPR036249">
    <property type="entry name" value="Thioredoxin-like_sf"/>
</dbReference>
<keyword evidence="4" id="KW-1015">Disulfide bond</keyword>
<reference evidence="7 8" key="1">
    <citation type="submission" date="2016-10" db="EMBL/GenBank/DDBJ databases">
        <authorList>
            <person name="de Groot N.N."/>
        </authorList>
    </citation>
    <scope>NUCLEOTIDE SEQUENCE [LARGE SCALE GENOMIC DNA]</scope>
    <source>
        <strain evidence="7 8">CCM7597</strain>
    </source>
</reference>
<dbReference type="PANTHER" id="PTHR12151">
    <property type="entry name" value="ELECTRON TRANSPORT PROTIN SCO1/SENC FAMILY MEMBER"/>
    <property type="match status" value="1"/>
</dbReference>
<dbReference type="Pfam" id="PF02630">
    <property type="entry name" value="SCO1-SenC"/>
    <property type="match status" value="1"/>
</dbReference>
<dbReference type="InterPro" id="IPR003782">
    <property type="entry name" value="SCO1/SenC"/>
</dbReference>
<evidence type="ECO:0000259" key="6">
    <source>
        <dbReference type="PROSITE" id="PS51352"/>
    </source>
</evidence>
<keyword evidence="2 3" id="KW-0186">Copper</keyword>
<keyword evidence="3" id="KW-0479">Metal-binding</keyword>
<evidence type="ECO:0000256" key="1">
    <source>
        <dbReference type="ARBA" id="ARBA00010996"/>
    </source>
</evidence>